<accession>A0ABX0XFQ2</accession>
<comment type="caution">
    <text evidence="2">The sequence shown here is derived from an EMBL/GenBank/DDBJ whole genome shotgun (WGS) entry which is preliminary data.</text>
</comment>
<organism evidence="2 3">
    <name type="scientific">Neolewinella antarctica</name>
    <dbReference type="NCBI Taxonomy" id="442734"/>
    <lineage>
        <taxon>Bacteria</taxon>
        <taxon>Pseudomonadati</taxon>
        <taxon>Bacteroidota</taxon>
        <taxon>Saprospiria</taxon>
        <taxon>Saprospirales</taxon>
        <taxon>Lewinellaceae</taxon>
        <taxon>Neolewinella</taxon>
    </lineage>
</organism>
<dbReference type="NCBIfam" id="NF033545">
    <property type="entry name" value="transpos_IS630"/>
    <property type="match status" value="1"/>
</dbReference>
<dbReference type="InterPro" id="IPR038717">
    <property type="entry name" value="Tc1-like_DDE_dom"/>
</dbReference>
<dbReference type="Proteomes" id="UP000770785">
    <property type="component" value="Unassembled WGS sequence"/>
</dbReference>
<dbReference type="Gene3D" id="3.30.420.10">
    <property type="entry name" value="Ribonuclease H-like superfamily/Ribonuclease H"/>
    <property type="match status" value="1"/>
</dbReference>
<keyword evidence="3" id="KW-1185">Reference proteome</keyword>
<name>A0ABX0XFQ2_9BACT</name>
<feature type="domain" description="Tc1-like transposase DDE" evidence="1">
    <location>
        <begin position="73"/>
        <end position="185"/>
    </location>
</feature>
<proteinExistence type="predicted"/>
<dbReference type="InterPro" id="IPR047655">
    <property type="entry name" value="Transpos_IS630-like"/>
</dbReference>
<dbReference type="SUPFAM" id="SSF53098">
    <property type="entry name" value="Ribonuclease H-like"/>
    <property type="match status" value="1"/>
</dbReference>
<dbReference type="EMBL" id="JAATJH010000008">
    <property type="protein sequence ID" value="NJC28151.1"/>
    <property type="molecule type" value="Genomic_DNA"/>
</dbReference>
<protein>
    <submittedName>
        <fullName evidence="2">Transposase</fullName>
    </submittedName>
</protein>
<evidence type="ECO:0000313" key="3">
    <source>
        <dbReference type="Proteomes" id="UP000770785"/>
    </source>
</evidence>
<reference evidence="2 3" key="1">
    <citation type="submission" date="2020-03" db="EMBL/GenBank/DDBJ databases">
        <title>Genomic Encyclopedia of Type Strains, Phase IV (KMG-IV): sequencing the most valuable type-strain genomes for metagenomic binning, comparative biology and taxonomic classification.</title>
        <authorList>
            <person name="Goeker M."/>
        </authorList>
    </citation>
    <scope>NUCLEOTIDE SEQUENCE [LARGE SCALE GENOMIC DNA]</scope>
    <source>
        <strain evidence="2 3">DSM 105096</strain>
    </source>
</reference>
<sequence>MRKLLHRLGLRRLKVNPFPGNPKKLKEWLVKQADWIKHLNKLHIRAEKNDIDMAFCDAAHFVYGKFCSYLWSDEPVYKATGSGRHRLNVYGAYDPITGRVLTNYGEGNIDAKYIVTFMQWLRNNHYKDHHRKLHLMMDNARYQHCQFVKQHAEKLNIKLEFQPSYSPNLNLIERVWKYIKGLVGKCHYRTKEEFFGAVSSILENMDQDQHQEKLITLLTMKFQTYKESQILGC</sequence>
<dbReference type="Pfam" id="PF13358">
    <property type="entry name" value="DDE_3"/>
    <property type="match status" value="1"/>
</dbReference>
<evidence type="ECO:0000313" key="2">
    <source>
        <dbReference type="EMBL" id="NJC28151.1"/>
    </source>
</evidence>
<dbReference type="InterPro" id="IPR036397">
    <property type="entry name" value="RNaseH_sf"/>
</dbReference>
<evidence type="ECO:0000259" key="1">
    <source>
        <dbReference type="Pfam" id="PF13358"/>
    </source>
</evidence>
<dbReference type="InterPro" id="IPR012337">
    <property type="entry name" value="RNaseH-like_sf"/>
</dbReference>
<gene>
    <name evidence="2" type="ORF">GGR27_003670</name>
</gene>